<protein>
    <submittedName>
        <fullName evidence="2">Uncharacterized protein</fullName>
    </submittedName>
</protein>
<dbReference type="EMBL" id="JAABOA010000047">
    <property type="protein sequence ID" value="KAF9586302.1"/>
    <property type="molecule type" value="Genomic_DNA"/>
</dbReference>
<evidence type="ECO:0000313" key="2">
    <source>
        <dbReference type="EMBL" id="KAF9586302.1"/>
    </source>
</evidence>
<accession>A0A9P6KIT3</accession>
<evidence type="ECO:0000313" key="3">
    <source>
        <dbReference type="Proteomes" id="UP000780801"/>
    </source>
</evidence>
<organism evidence="2 3">
    <name type="scientific">Lunasporangiospora selenospora</name>
    <dbReference type="NCBI Taxonomy" id="979761"/>
    <lineage>
        <taxon>Eukaryota</taxon>
        <taxon>Fungi</taxon>
        <taxon>Fungi incertae sedis</taxon>
        <taxon>Mucoromycota</taxon>
        <taxon>Mortierellomycotina</taxon>
        <taxon>Mortierellomycetes</taxon>
        <taxon>Mortierellales</taxon>
        <taxon>Mortierellaceae</taxon>
        <taxon>Lunasporangiospora</taxon>
    </lineage>
</organism>
<sequence>MATSRKLAAQALESLFNYKASTRASTAAAVSSEPVPKKKSKKDPLPKTKKGLKKIKHELRYGHSIKRRLREEKEANENPLEKLKTQQEKDDGLLEKNIKHFKVMNRASKKELELRKKIRSRRA</sequence>
<proteinExistence type="predicted"/>
<gene>
    <name evidence="2" type="ORF">BGW38_007187</name>
</gene>
<dbReference type="AlphaFoldDB" id="A0A9P6KIT3"/>
<dbReference type="Proteomes" id="UP000780801">
    <property type="component" value="Unassembled WGS sequence"/>
</dbReference>
<dbReference type="OrthoDB" id="2284644at2759"/>
<feature type="compositionally biased region" description="Basic and acidic residues" evidence="1">
    <location>
        <begin position="69"/>
        <end position="96"/>
    </location>
</feature>
<reference evidence="2" key="1">
    <citation type="journal article" date="2020" name="Fungal Divers.">
        <title>Resolving the Mortierellaceae phylogeny through synthesis of multi-gene phylogenetics and phylogenomics.</title>
        <authorList>
            <person name="Vandepol N."/>
            <person name="Liber J."/>
            <person name="Desiro A."/>
            <person name="Na H."/>
            <person name="Kennedy M."/>
            <person name="Barry K."/>
            <person name="Grigoriev I.V."/>
            <person name="Miller A.N."/>
            <person name="O'Donnell K."/>
            <person name="Stajich J.E."/>
            <person name="Bonito G."/>
        </authorList>
    </citation>
    <scope>NUCLEOTIDE SEQUENCE</scope>
    <source>
        <strain evidence="2">KOD1015</strain>
    </source>
</reference>
<keyword evidence="3" id="KW-1185">Reference proteome</keyword>
<evidence type="ECO:0000256" key="1">
    <source>
        <dbReference type="SAM" id="MobiDB-lite"/>
    </source>
</evidence>
<name>A0A9P6KIT3_9FUNG</name>
<comment type="caution">
    <text evidence="2">The sequence shown here is derived from an EMBL/GenBank/DDBJ whole genome shotgun (WGS) entry which is preliminary data.</text>
</comment>
<feature type="region of interest" description="Disordered" evidence="1">
    <location>
        <begin position="23"/>
        <end position="96"/>
    </location>
</feature>
<feature type="compositionally biased region" description="Basic residues" evidence="1">
    <location>
        <begin position="37"/>
        <end position="68"/>
    </location>
</feature>
<feature type="compositionally biased region" description="Low complexity" evidence="1">
    <location>
        <begin position="23"/>
        <end position="34"/>
    </location>
</feature>